<feature type="chain" id="PRO_5004060161" description="ABM domain-containing protein" evidence="2">
    <location>
        <begin position="22"/>
        <end position="270"/>
    </location>
</feature>
<sequence length="270" mass="30882">MKISPLFWTLFVLFGSVCAQAQGTGNTQKYFKANYFRVWQGFSKDTPEQMLSALPVFMTGTVDLYVKNKALSNYIVIIPPKESPSYIPHELALVALSSESDYRRIRETAEGKSYSDAHWDVFNRANSKSAPFVKLADLKAEETLISNTAYEVLPTPINWAQGVNYVEIRTRRASLASDVYLKNLKSRLQRIQEFGAYVGIQGCIVLVNENYEVIYTNWKSQKDFKSAPRKKAWDDLLTVTQAESDLLMSQQTKKYRPKSPVDFEQAYHTR</sequence>
<evidence type="ECO:0000313" key="4">
    <source>
        <dbReference type="Proteomes" id="UP000012040"/>
    </source>
</evidence>
<proteinExistence type="predicted"/>
<name>M4VD22_9BACT</name>
<dbReference type="KEGG" id="bex:A11Q_2169"/>
<reference evidence="3 4" key="1">
    <citation type="journal article" date="2013" name="ISME J.">
        <title>By their genes ye shall know them: genomic signatures of predatory bacteria.</title>
        <authorList>
            <person name="Pasternak Z."/>
            <person name="Pietrokovski S."/>
            <person name="Rotem O."/>
            <person name="Gophna U."/>
            <person name="Lurie-Weinberger M.N."/>
            <person name="Jurkevitch E."/>
        </authorList>
    </citation>
    <scope>NUCLEOTIDE SEQUENCE [LARGE SCALE GENOMIC DNA]</scope>
    <source>
        <strain evidence="3 4">JSS</strain>
    </source>
</reference>
<dbReference type="PATRIC" id="fig|1184267.3.peg.2196"/>
<protein>
    <recommendedName>
        <fullName evidence="5">ABM domain-containing protein</fullName>
    </recommendedName>
</protein>
<accession>M4VD22</accession>
<dbReference type="HOGENOM" id="CLU_1029212_0_0_7"/>
<keyword evidence="2" id="KW-0732">Signal</keyword>
<evidence type="ECO:0000256" key="2">
    <source>
        <dbReference type="SAM" id="SignalP"/>
    </source>
</evidence>
<dbReference type="AlphaFoldDB" id="M4VD22"/>
<evidence type="ECO:0008006" key="5">
    <source>
        <dbReference type="Google" id="ProtNLM"/>
    </source>
</evidence>
<organism evidence="3 4">
    <name type="scientific">Pseudobdellovibrio exovorus JSS</name>
    <dbReference type="NCBI Taxonomy" id="1184267"/>
    <lineage>
        <taxon>Bacteria</taxon>
        <taxon>Pseudomonadati</taxon>
        <taxon>Bdellovibrionota</taxon>
        <taxon>Bdellovibrionia</taxon>
        <taxon>Bdellovibrionales</taxon>
        <taxon>Pseudobdellovibrionaceae</taxon>
        <taxon>Pseudobdellovibrio</taxon>
    </lineage>
</organism>
<evidence type="ECO:0000256" key="1">
    <source>
        <dbReference type="SAM" id="MobiDB-lite"/>
    </source>
</evidence>
<feature type="compositionally biased region" description="Basic and acidic residues" evidence="1">
    <location>
        <begin position="259"/>
        <end position="270"/>
    </location>
</feature>
<dbReference type="STRING" id="1184267.A11Q_2169"/>
<dbReference type="RefSeq" id="WP_015470875.1">
    <property type="nucleotide sequence ID" value="NC_020813.1"/>
</dbReference>
<feature type="signal peptide" evidence="2">
    <location>
        <begin position="1"/>
        <end position="21"/>
    </location>
</feature>
<evidence type="ECO:0000313" key="3">
    <source>
        <dbReference type="EMBL" id="AGH96385.1"/>
    </source>
</evidence>
<dbReference type="Proteomes" id="UP000012040">
    <property type="component" value="Chromosome"/>
</dbReference>
<feature type="region of interest" description="Disordered" evidence="1">
    <location>
        <begin position="250"/>
        <end position="270"/>
    </location>
</feature>
<dbReference type="EMBL" id="CP003537">
    <property type="protein sequence ID" value="AGH96385.1"/>
    <property type="molecule type" value="Genomic_DNA"/>
</dbReference>
<keyword evidence="4" id="KW-1185">Reference proteome</keyword>
<gene>
    <name evidence="3" type="ORF">A11Q_2169</name>
</gene>